<evidence type="ECO:0000313" key="3">
    <source>
        <dbReference type="Proteomes" id="UP001314263"/>
    </source>
</evidence>
<evidence type="ECO:0000313" key="2">
    <source>
        <dbReference type="EMBL" id="CAK0787388.1"/>
    </source>
</evidence>
<feature type="compositionally biased region" description="Basic and acidic residues" evidence="1">
    <location>
        <begin position="1"/>
        <end position="23"/>
    </location>
</feature>
<protein>
    <submittedName>
        <fullName evidence="2">Uncharacterized protein</fullName>
    </submittedName>
</protein>
<organism evidence="2 3">
    <name type="scientific">Coccomyxa viridis</name>
    <dbReference type="NCBI Taxonomy" id="1274662"/>
    <lineage>
        <taxon>Eukaryota</taxon>
        <taxon>Viridiplantae</taxon>
        <taxon>Chlorophyta</taxon>
        <taxon>core chlorophytes</taxon>
        <taxon>Trebouxiophyceae</taxon>
        <taxon>Trebouxiophyceae incertae sedis</taxon>
        <taxon>Coccomyxaceae</taxon>
        <taxon>Coccomyxa</taxon>
    </lineage>
</organism>
<feature type="region of interest" description="Disordered" evidence="1">
    <location>
        <begin position="1"/>
        <end position="35"/>
    </location>
</feature>
<accession>A0AAV1IJD8</accession>
<sequence length="499" mass="57123">MQTEASRGERSKVTIADVIERANDPSGEGSLEPTSPRSVEACLRLGIEPCELHFMPMAVFIARFREADLAEIAYAHHETVRQERLAALLEERKQLVEKPLEQSGSKCLAKGNHKDGAESAEMVEKEAKRLEVLKRRQERELHQLVQYELMGKALQDKAEAKVAAMEARAEEQRQARARADAGWRQQQRERELRRAEEEREREKEVKALEAARYAQEQESAHREAMEERARRKQAHQHEQERRVKAAEARAETERVLAQQAAELERKKADMDKREAEREAARVAQAEETARKNGEIRSKAEARIAAALEANAAALQQRRAAFDEKQALTEQRSLQKEGARRADEAAKRAREAEAERARRAAYSEALRREAARTAAILAKQRTKDMKLEELTVVREHENACLKLKHQLELSLKRDKVDAMHRRAAYEQDQLLARIESDTEKAHDLLAQRTALQEQRRAANMEASFQRQRLMQVMDAIKAKKKWDSLASGAGQINIDTLMRI</sequence>
<feature type="compositionally biased region" description="Basic and acidic residues" evidence="1">
    <location>
        <begin position="173"/>
        <end position="209"/>
    </location>
</feature>
<feature type="compositionally biased region" description="Basic and acidic residues" evidence="1">
    <location>
        <begin position="218"/>
        <end position="254"/>
    </location>
</feature>
<keyword evidence="3" id="KW-1185">Reference proteome</keyword>
<proteinExistence type="predicted"/>
<feature type="region of interest" description="Disordered" evidence="1">
    <location>
        <begin position="325"/>
        <end position="351"/>
    </location>
</feature>
<dbReference type="AlphaFoldDB" id="A0AAV1IJD8"/>
<dbReference type="Proteomes" id="UP001314263">
    <property type="component" value="Unassembled WGS sequence"/>
</dbReference>
<name>A0AAV1IJD8_9CHLO</name>
<gene>
    <name evidence="2" type="ORF">CVIRNUC_010608</name>
</gene>
<feature type="region of interest" description="Disordered" evidence="1">
    <location>
        <begin position="173"/>
        <end position="295"/>
    </location>
</feature>
<dbReference type="PANTHER" id="PTHR38019:SF1">
    <property type="entry name" value="N-ACETYLTRANSFERASE DOMAIN-CONTAINING PROTEIN"/>
    <property type="match status" value="1"/>
</dbReference>
<evidence type="ECO:0000256" key="1">
    <source>
        <dbReference type="SAM" id="MobiDB-lite"/>
    </source>
</evidence>
<dbReference type="EMBL" id="CAUYUE010000017">
    <property type="protein sequence ID" value="CAK0787388.1"/>
    <property type="molecule type" value="Genomic_DNA"/>
</dbReference>
<dbReference type="PANTHER" id="PTHR38019">
    <property type="entry name" value="KDA ANTIGEN P200, PUTATIVE-RELATED"/>
    <property type="match status" value="1"/>
</dbReference>
<reference evidence="2 3" key="1">
    <citation type="submission" date="2023-10" db="EMBL/GenBank/DDBJ databases">
        <authorList>
            <person name="Maclean D."/>
            <person name="Macfadyen A."/>
        </authorList>
    </citation>
    <scope>NUCLEOTIDE SEQUENCE [LARGE SCALE GENOMIC DNA]</scope>
</reference>
<comment type="caution">
    <text evidence="2">The sequence shown here is derived from an EMBL/GenBank/DDBJ whole genome shotgun (WGS) entry which is preliminary data.</text>
</comment>
<feature type="compositionally biased region" description="Basic and acidic residues" evidence="1">
    <location>
        <begin position="262"/>
        <end position="280"/>
    </location>
</feature>